<evidence type="ECO:0000256" key="1">
    <source>
        <dbReference type="ARBA" id="ARBA00006484"/>
    </source>
</evidence>
<dbReference type="EMBL" id="UIGR01000001">
    <property type="protein sequence ID" value="SUX31896.1"/>
    <property type="molecule type" value="Genomic_DNA"/>
</dbReference>
<dbReference type="Pfam" id="PF00106">
    <property type="entry name" value="adh_short"/>
    <property type="match status" value="1"/>
</dbReference>
<dbReference type="GO" id="GO:0016020">
    <property type="term" value="C:membrane"/>
    <property type="evidence" value="ECO:0007669"/>
    <property type="project" value="TreeGrafter"/>
</dbReference>
<comment type="similarity">
    <text evidence="1">Belongs to the short-chain dehydrogenases/reductases (SDR) family.</text>
</comment>
<evidence type="ECO:0000256" key="2">
    <source>
        <dbReference type="ARBA" id="ARBA00023002"/>
    </source>
</evidence>
<sequence>MTMKTEFAQDALAGRVILITGASQGIGREAALTFARHGATAVLLSRSVKGLEKVYDEIVAAGGPEPAAVPLDLLNAGENEFNQLALTIQREFGRLDGIAHCASHFYALSPLTNQTIEEWMNQYRINTVAPFALTRACLPLLKEAPDASVLFVGEHHALHPAAYWGGFGASNAGLPYLTKVAADEWEMLPSLRVNLLLPGPVNSPQRNRTHPGEDKSERADLADLMPHFLYWLGADSRGRSGEVVELDLRKPRG</sequence>
<dbReference type="PRINTS" id="PR00081">
    <property type="entry name" value="GDHRDH"/>
</dbReference>
<evidence type="ECO:0000313" key="4">
    <source>
        <dbReference type="EMBL" id="SUX31896.1"/>
    </source>
</evidence>
<reference evidence="3 5" key="1">
    <citation type="submission" date="2017-05" db="EMBL/GenBank/DDBJ databases">
        <title>Chromobacterium violaceum GHPS1 isolated from Hydrocarbon polluted soil in French Guiana display an awesome secondary metabolite arsenal and a battery of drug and heavy-metal-resistance and detoxification of xenobiotics proteins.</title>
        <authorList>
            <person name="Belbahri L."/>
        </authorList>
    </citation>
    <scope>NUCLEOTIDE SEQUENCE [LARGE SCALE GENOMIC DNA]</scope>
    <source>
        <strain evidence="3 5">GHPS1</strain>
    </source>
</reference>
<proteinExistence type="inferred from homology"/>
<dbReference type="InterPro" id="IPR002347">
    <property type="entry name" value="SDR_fam"/>
</dbReference>
<dbReference type="InterPro" id="IPR036291">
    <property type="entry name" value="NAD(P)-bd_dom_sf"/>
</dbReference>
<dbReference type="SUPFAM" id="SSF51735">
    <property type="entry name" value="NAD(P)-binding Rossmann-fold domains"/>
    <property type="match status" value="1"/>
</dbReference>
<dbReference type="PANTHER" id="PTHR44196">
    <property type="entry name" value="DEHYDROGENASE/REDUCTASE SDR FAMILY MEMBER 7B"/>
    <property type="match status" value="1"/>
</dbReference>
<dbReference type="AlphaFoldDB" id="A0A202BEE5"/>
<evidence type="ECO:0000313" key="6">
    <source>
        <dbReference type="Proteomes" id="UP000254029"/>
    </source>
</evidence>
<keyword evidence="2 4" id="KW-0560">Oxidoreductase</keyword>
<dbReference type="Proteomes" id="UP000254029">
    <property type="component" value="Unassembled WGS sequence"/>
</dbReference>
<dbReference type="NCBIfam" id="NF006431">
    <property type="entry name" value="PRK08703.1"/>
    <property type="match status" value="1"/>
</dbReference>
<dbReference type="Gene3D" id="3.40.50.720">
    <property type="entry name" value="NAD(P)-binding Rossmann-like Domain"/>
    <property type="match status" value="1"/>
</dbReference>
<dbReference type="RefSeq" id="WP_080762286.1">
    <property type="nucleotide sequence ID" value="NZ_CP050992.1"/>
</dbReference>
<gene>
    <name evidence="4" type="primary">yciK</name>
    <name evidence="3" type="ORF">CBW21_04035</name>
    <name evidence="4" type="ORF">NCTC8684_00968</name>
</gene>
<evidence type="ECO:0000313" key="5">
    <source>
        <dbReference type="Proteomes" id="UP000196342"/>
    </source>
</evidence>
<accession>A0A202BEE5</accession>
<dbReference type="PANTHER" id="PTHR44196:SF4">
    <property type="entry name" value="SHORT CHAIN DEHYDROGENASE"/>
    <property type="match status" value="1"/>
</dbReference>
<reference evidence="4 6" key="2">
    <citation type="submission" date="2018-06" db="EMBL/GenBank/DDBJ databases">
        <authorList>
            <consortium name="Pathogen Informatics"/>
            <person name="Doyle S."/>
        </authorList>
    </citation>
    <scope>NUCLEOTIDE SEQUENCE [LARGE SCALE GENOMIC DNA]</scope>
    <source>
        <strain evidence="4 6">NCTC8684</strain>
    </source>
</reference>
<organism evidence="3 5">
    <name type="scientific">Chromobacterium violaceum</name>
    <dbReference type="NCBI Taxonomy" id="536"/>
    <lineage>
        <taxon>Bacteria</taxon>
        <taxon>Pseudomonadati</taxon>
        <taxon>Pseudomonadota</taxon>
        <taxon>Betaproteobacteria</taxon>
        <taxon>Neisseriales</taxon>
        <taxon>Chromobacteriaceae</taxon>
        <taxon>Chromobacterium</taxon>
    </lineage>
</organism>
<keyword evidence="5" id="KW-1185">Reference proteome</keyword>
<dbReference type="GO" id="GO:0016491">
    <property type="term" value="F:oxidoreductase activity"/>
    <property type="evidence" value="ECO:0007669"/>
    <property type="project" value="UniProtKB-KW"/>
</dbReference>
<comment type="caution">
    <text evidence="3">The sequence shown here is derived from an EMBL/GenBank/DDBJ whole genome shotgun (WGS) entry which is preliminary data.</text>
</comment>
<dbReference type="GeneID" id="66368676"/>
<protein>
    <submittedName>
        <fullName evidence="3">NAD(P)-dependent oxidoreductase</fullName>
    </submittedName>
    <submittedName>
        <fullName evidence="4">Uncharacterized oxidoreductase yciK</fullName>
        <ecNumber evidence="4">1.-.-.-</ecNumber>
    </submittedName>
</protein>
<dbReference type="Proteomes" id="UP000196342">
    <property type="component" value="Unassembled WGS sequence"/>
</dbReference>
<evidence type="ECO:0000313" key="3">
    <source>
        <dbReference type="EMBL" id="OVE49740.1"/>
    </source>
</evidence>
<name>A0A202BEE5_CHRVL</name>
<dbReference type="EMBL" id="NHOO01000003">
    <property type="protein sequence ID" value="OVE49740.1"/>
    <property type="molecule type" value="Genomic_DNA"/>
</dbReference>
<dbReference type="EC" id="1.-.-.-" evidence="4"/>